<dbReference type="OrthoDB" id="9814902at2"/>
<dbReference type="Gene3D" id="3.40.190.10">
    <property type="entry name" value="Periplasmic binding protein-like II"/>
    <property type="match status" value="2"/>
</dbReference>
<name>A0A3S4SJH4_MYCAU</name>
<evidence type="ECO:0000313" key="3">
    <source>
        <dbReference type="EMBL" id="VEG54545.1"/>
    </source>
</evidence>
<evidence type="ECO:0000256" key="1">
    <source>
        <dbReference type="ARBA" id="ARBA00022729"/>
    </source>
</evidence>
<dbReference type="STRING" id="1791.GCA_001049355_01413"/>
<dbReference type="AlphaFoldDB" id="A0A3S4SJH4"/>
<dbReference type="SUPFAM" id="SSF53850">
    <property type="entry name" value="Periplasmic binding protein-like II"/>
    <property type="match status" value="1"/>
</dbReference>
<organism evidence="3 4">
    <name type="scientific">Mycolicibacterium aurum</name>
    <name type="common">Mycobacterium aurum</name>
    <dbReference type="NCBI Taxonomy" id="1791"/>
    <lineage>
        <taxon>Bacteria</taxon>
        <taxon>Bacillati</taxon>
        <taxon>Actinomycetota</taxon>
        <taxon>Actinomycetes</taxon>
        <taxon>Mycobacteriales</taxon>
        <taxon>Mycobacteriaceae</taxon>
        <taxon>Mycolicibacterium</taxon>
    </lineage>
</organism>
<dbReference type="Pfam" id="PF00497">
    <property type="entry name" value="SBP_bac_3"/>
    <property type="match status" value="1"/>
</dbReference>
<evidence type="ECO:0000313" key="4">
    <source>
        <dbReference type="Proteomes" id="UP000279306"/>
    </source>
</evidence>
<gene>
    <name evidence="3" type="primary">fliY_2</name>
    <name evidence="3" type="ORF">NCTC10437_02539</name>
</gene>
<accession>A0A3S4SJH4</accession>
<dbReference type="KEGG" id="mauu:NCTC10437_02539"/>
<sequence>MSDLRVGVAYPNPPFNAIPGQTGLDIEVMTALAAAIGERAEFITFEGADFDGIFDRLDAGDYDCVIAGTTVTPERQRRARFLPAYLISGQALAVDTSRLPHVHSVDDLAGLTVGVQRGNTSEAVADGLVADGKAARVRVYEYGAVSTAIADLVAGGCDAMLALAPVLAELVRAAHRVSPGVAVVQRGLSVEEIAVAVNPGDQALLARLQVAQAELEDNGTLQRIRRKWLGNPYVDQSVGML</sequence>
<proteinExistence type="predicted"/>
<dbReference type="InterPro" id="IPR001638">
    <property type="entry name" value="Solute-binding_3/MltF_N"/>
</dbReference>
<keyword evidence="1" id="KW-0732">Signal</keyword>
<dbReference type="SMART" id="SM00062">
    <property type="entry name" value="PBPb"/>
    <property type="match status" value="1"/>
</dbReference>
<protein>
    <submittedName>
        <fullName evidence="3">Extracellular solute-binding protein</fullName>
    </submittedName>
</protein>
<evidence type="ECO:0000259" key="2">
    <source>
        <dbReference type="SMART" id="SM00062"/>
    </source>
</evidence>
<feature type="domain" description="Solute-binding protein family 3/N-terminal" evidence="2">
    <location>
        <begin position="3"/>
        <end position="232"/>
    </location>
</feature>
<dbReference type="PANTHER" id="PTHR35936:SF17">
    <property type="entry name" value="ARGININE-BINDING EXTRACELLULAR PROTEIN ARTP"/>
    <property type="match status" value="1"/>
</dbReference>
<dbReference type="Proteomes" id="UP000279306">
    <property type="component" value="Chromosome"/>
</dbReference>
<reference evidence="3 4" key="1">
    <citation type="submission" date="2018-12" db="EMBL/GenBank/DDBJ databases">
        <authorList>
            <consortium name="Pathogen Informatics"/>
        </authorList>
    </citation>
    <scope>NUCLEOTIDE SEQUENCE [LARGE SCALE GENOMIC DNA]</scope>
    <source>
        <strain evidence="3 4">NCTC10437</strain>
    </source>
</reference>
<keyword evidence="4" id="KW-1185">Reference proteome</keyword>
<dbReference type="PANTHER" id="PTHR35936">
    <property type="entry name" value="MEMBRANE-BOUND LYTIC MUREIN TRANSGLYCOSYLASE F"/>
    <property type="match status" value="1"/>
</dbReference>
<dbReference type="CDD" id="cd13530">
    <property type="entry name" value="PBP2_peptides_like"/>
    <property type="match status" value="1"/>
</dbReference>
<dbReference type="RefSeq" id="WP_048631353.1">
    <property type="nucleotide sequence ID" value="NZ_CVQQ01000003.1"/>
</dbReference>
<dbReference type="EMBL" id="LR134356">
    <property type="protein sequence ID" value="VEG54545.1"/>
    <property type="molecule type" value="Genomic_DNA"/>
</dbReference>